<dbReference type="Pfam" id="PF01925">
    <property type="entry name" value="TauE"/>
    <property type="match status" value="1"/>
</dbReference>
<keyword evidence="8" id="KW-1185">Reference proteome</keyword>
<accession>A0A7U7GED7</accession>
<feature type="transmembrane region" description="Helical" evidence="6">
    <location>
        <begin position="185"/>
        <end position="208"/>
    </location>
</feature>
<feature type="transmembrane region" description="Helical" evidence="6">
    <location>
        <begin position="113"/>
        <end position="134"/>
    </location>
</feature>
<feature type="transmembrane region" description="Helical" evidence="6">
    <location>
        <begin position="54"/>
        <end position="72"/>
    </location>
</feature>
<evidence type="ECO:0000256" key="1">
    <source>
        <dbReference type="ARBA" id="ARBA00004141"/>
    </source>
</evidence>
<feature type="transmembrane region" description="Helical" evidence="6">
    <location>
        <begin position="12"/>
        <end position="42"/>
    </location>
</feature>
<keyword evidence="4 6" id="KW-1133">Transmembrane helix</keyword>
<keyword evidence="6" id="KW-1003">Cell membrane</keyword>
<evidence type="ECO:0000256" key="3">
    <source>
        <dbReference type="ARBA" id="ARBA00022692"/>
    </source>
</evidence>
<dbReference type="Proteomes" id="UP000019184">
    <property type="component" value="Unassembled WGS sequence"/>
</dbReference>
<name>A0A7U7GED7_9GAMM</name>
<protein>
    <recommendedName>
        <fullName evidence="6">Probable membrane transporter protein</fullName>
    </recommendedName>
</protein>
<dbReference type="RefSeq" id="WP_051497963.1">
    <property type="nucleotide sequence ID" value="NZ_CBTK010000273.1"/>
</dbReference>
<dbReference type="InterPro" id="IPR002781">
    <property type="entry name" value="TM_pro_TauE-like"/>
</dbReference>
<dbReference type="GO" id="GO:0005886">
    <property type="term" value="C:plasma membrane"/>
    <property type="evidence" value="ECO:0007669"/>
    <property type="project" value="UniProtKB-SubCell"/>
</dbReference>
<dbReference type="PANTHER" id="PTHR43483:SF3">
    <property type="entry name" value="MEMBRANE TRANSPORTER PROTEIN HI_0806-RELATED"/>
    <property type="match status" value="1"/>
</dbReference>
<reference evidence="7 8" key="1">
    <citation type="journal article" date="2014" name="ISME J.">
        <title>Candidatus Competibacter-lineage genomes retrieved from metagenomes reveal functional metabolic diversity.</title>
        <authorList>
            <person name="McIlroy S.J."/>
            <person name="Albertsen M."/>
            <person name="Andresen E.K."/>
            <person name="Saunders A.M."/>
            <person name="Kristiansen R."/>
            <person name="Stokholm-Bjerregaard M."/>
            <person name="Nielsen K.L."/>
            <person name="Nielsen P.H."/>
        </authorList>
    </citation>
    <scope>NUCLEOTIDE SEQUENCE [LARGE SCALE GENOMIC DNA]</scope>
    <source>
        <strain evidence="7 8">Run_B_J11</strain>
    </source>
</reference>
<feature type="transmembrane region" description="Helical" evidence="6">
    <location>
        <begin position="84"/>
        <end position="107"/>
    </location>
</feature>
<organism evidence="7 8">
    <name type="scientific">Candidatus Contendobacter odensis Run_B_J11</name>
    <dbReference type="NCBI Taxonomy" id="1400861"/>
    <lineage>
        <taxon>Bacteria</taxon>
        <taxon>Pseudomonadati</taxon>
        <taxon>Pseudomonadota</taxon>
        <taxon>Gammaproteobacteria</taxon>
        <taxon>Candidatus Competibacteraceae</taxon>
        <taxon>Candidatus Contendibacter</taxon>
    </lineage>
</organism>
<feature type="transmembrane region" description="Helical" evidence="6">
    <location>
        <begin position="146"/>
        <end position="165"/>
    </location>
</feature>
<dbReference type="AlphaFoldDB" id="A0A7U7GED7"/>
<evidence type="ECO:0000256" key="5">
    <source>
        <dbReference type="ARBA" id="ARBA00023136"/>
    </source>
</evidence>
<comment type="caution">
    <text evidence="7">The sequence shown here is derived from an EMBL/GenBank/DDBJ whole genome shotgun (WGS) entry which is preliminary data.</text>
</comment>
<feature type="transmembrane region" description="Helical" evidence="6">
    <location>
        <begin position="220"/>
        <end position="239"/>
    </location>
</feature>
<evidence type="ECO:0000256" key="2">
    <source>
        <dbReference type="ARBA" id="ARBA00009142"/>
    </source>
</evidence>
<dbReference type="OrthoDB" id="457670at2"/>
<dbReference type="EMBL" id="CBTK010000273">
    <property type="protein sequence ID" value="CDH46719.1"/>
    <property type="molecule type" value="Genomic_DNA"/>
</dbReference>
<sequence length="270" mass="27295">MEFISALISPTLLLYLALGAFAGVMAGLLGVGGGLIIVPVLAWILHGQQVNDTLVMHIAIGTSLATIVVTSLSSVRAHHQRGAVLWPVVWQLTPGIVIGAWLGAAVADQLSSVVLTKIFAVFVLLVAAQIAFGAKPAPHRGLPGTPGLVATGGVIGMVSAIVGIGGGSLTVPFLTWCNTSIRQSVATSAACGLPIALAGSVGFIVTGLNATGLPAWSLGYIYGPALIGIAAASLFSAPLGAKLAHTLPTEILKKVFAIFLALVGTKMLLS</sequence>
<evidence type="ECO:0000313" key="8">
    <source>
        <dbReference type="Proteomes" id="UP000019184"/>
    </source>
</evidence>
<comment type="similarity">
    <text evidence="2 6">Belongs to the 4-toluene sulfonate uptake permease (TSUP) (TC 2.A.102) family.</text>
</comment>
<keyword evidence="5 6" id="KW-0472">Membrane</keyword>
<dbReference type="PANTHER" id="PTHR43483">
    <property type="entry name" value="MEMBRANE TRANSPORTER PROTEIN HI_0806-RELATED"/>
    <property type="match status" value="1"/>
</dbReference>
<evidence type="ECO:0000256" key="4">
    <source>
        <dbReference type="ARBA" id="ARBA00022989"/>
    </source>
</evidence>
<comment type="subcellular location">
    <subcellularLocation>
        <location evidence="6">Cell membrane</location>
        <topology evidence="6">Multi-pass membrane protein</topology>
    </subcellularLocation>
    <subcellularLocation>
        <location evidence="1">Membrane</location>
        <topology evidence="1">Multi-pass membrane protein</topology>
    </subcellularLocation>
</comment>
<evidence type="ECO:0000313" key="7">
    <source>
        <dbReference type="EMBL" id="CDH46719.1"/>
    </source>
</evidence>
<keyword evidence="3 6" id="KW-0812">Transmembrane</keyword>
<evidence type="ECO:0000256" key="6">
    <source>
        <dbReference type="RuleBase" id="RU363041"/>
    </source>
</evidence>
<gene>
    <name evidence="7" type="ORF">BN874_570007</name>
</gene>
<proteinExistence type="inferred from homology"/>